<reference evidence="1" key="1">
    <citation type="submission" date="2018-02" db="EMBL/GenBank/DDBJ databases">
        <title>Rhizophora mucronata_Transcriptome.</title>
        <authorList>
            <person name="Meera S.P."/>
            <person name="Sreeshan A."/>
            <person name="Augustine A."/>
        </authorList>
    </citation>
    <scope>NUCLEOTIDE SEQUENCE</scope>
    <source>
        <tissue evidence="1">Leaf</tissue>
    </source>
</reference>
<dbReference type="AlphaFoldDB" id="A0A2P2JNQ9"/>
<proteinExistence type="predicted"/>
<organism evidence="1">
    <name type="scientific">Rhizophora mucronata</name>
    <name type="common">Asiatic mangrove</name>
    <dbReference type="NCBI Taxonomy" id="61149"/>
    <lineage>
        <taxon>Eukaryota</taxon>
        <taxon>Viridiplantae</taxon>
        <taxon>Streptophyta</taxon>
        <taxon>Embryophyta</taxon>
        <taxon>Tracheophyta</taxon>
        <taxon>Spermatophyta</taxon>
        <taxon>Magnoliopsida</taxon>
        <taxon>eudicotyledons</taxon>
        <taxon>Gunneridae</taxon>
        <taxon>Pentapetalae</taxon>
        <taxon>rosids</taxon>
        <taxon>fabids</taxon>
        <taxon>Malpighiales</taxon>
        <taxon>Rhizophoraceae</taxon>
        <taxon>Rhizophora</taxon>
    </lineage>
</organism>
<accession>A0A2P2JNQ9</accession>
<dbReference type="EMBL" id="GGEC01014624">
    <property type="protein sequence ID" value="MBW95107.1"/>
    <property type="molecule type" value="Transcribed_RNA"/>
</dbReference>
<name>A0A2P2JNQ9_RHIMU</name>
<sequence>MEVSPHLENRLREPGNFYSIRALEIFAAALQRRWCQVGIFITHEKRLKQSVSTWGQKTSQMKATIEFLHIHPT</sequence>
<protein>
    <submittedName>
        <fullName evidence="1">Uncharacterized protein</fullName>
    </submittedName>
</protein>
<evidence type="ECO:0000313" key="1">
    <source>
        <dbReference type="EMBL" id="MBW95107.1"/>
    </source>
</evidence>